<gene>
    <name evidence="1" type="ORF">BaRGS_00009570</name>
</gene>
<evidence type="ECO:0000313" key="2">
    <source>
        <dbReference type="Proteomes" id="UP001519460"/>
    </source>
</evidence>
<dbReference type="AlphaFoldDB" id="A0ABD0LIL1"/>
<reference evidence="1 2" key="1">
    <citation type="journal article" date="2023" name="Sci. Data">
        <title>Genome assembly of the Korean intertidal mud-creeper Batillaria attramentaria.</title>
        <authorList>
            <person name="Patra A.K."/>
            <person name="Ho P.T."/>
            <person name="Jun S."/>
            <person name="Lee S.J."/>
            <person name="Kim Y."/>
            <person name="Won Y.J."/>
        </authorList>
    </citation>
    <scope>NUCLEOTIDE SEQUENCE [LARGE SCALE GENOMIC DNA]</scope>
    <source>
        <strain evidence="1">Wonlab-2016</strain>
    </source>
</reference>
<protein>
    <submittedName>
        <fullName evidence="1">Uncharacterized protein</fullName>
    </submittedName>
</protein>
<evidence type="ECO:0000313" key="1">
    <source>
        <dbReference type="EMBL" id="KAK7499310.1"/>
    </source>
</evidence>
<sequence length="113" mass="12514">MTRFLRPATCHQTDAHKIVLTYRPGEIPFRQRTVLQCDLGERWGRYSRDVVAEVVTSSYQTPPQSGRGGGWDLKASLHTRPAVCGSHLLRQLGLATVKQQQRAGKTASATSPI</sequence>
<organism evidence="1 2">
    <name type="scientific">Batillaria attramentaria</name>
    <dbReference type="NCBI Taxonomy" id="370345"/>
    <lineage>
        <taxon>Eukaryota</taxon>
        <taxon>Metazoa</taxon>
        <taxon>Spiralia</taxon>
        <taxon>Lophotrochozoa</taxon>
        <taxon>Mollusca</taxon>
        <taxon>Gastropoda</taxon>
        <taxon>Caenogastropoda</taxon>
        <taxon>Sorbeoconcha</taxon>
        <taxon>Cerithioidea</taxon>
        <taxon>Batillariidae</taxon>
        <taxon>Batillaria</taxon>
    </lineage>
</organism>
<dbReference type="Proteomes" id="UP001519460">
    <property type="component" value="Unassembled WGS sequence"/>
</dbReference>
<name>A0ABD0LIL1_9CAEN</name>
<keyword evidence="2" id="KW-1185">Reference proteome</keyword>
<dbReference type="EMBL" id="JACVVK020000045">
    <property type="protein sequence ID" value="KAK7499310.1"/>
    <property type="molecule type" value="Genomic_DNA"/>
</dbReference>
<comment type="caution">
    <text evidence="1">The sequence shown here is derived from an EMBL/GenBank/DDBJ whole genome shotgun (WGS) entry which is preliminary data.</text>
</comment>
<accession>A0ABD0LIL1</accession>
<proteinExistence type="predicted"/>